<dbReference type="PANTHER" id="PTHR11774:SF4">
    <property type="entry name" value="GERANYLGERANYL TRANSFERASE TYPE-1 SUBUNIT BETA"/>
    <property type="match status" value="1"/>
</dbReference>
<proteinExistence type="inferred from homology"/>
<dbReference type="GO" id="GO:0005953">
    <property type="term" value="C:CAAX-protein geranylgeranyltransferase complex"/>
    <property type="evidence" value="ECO:0007669"/>
    <property type="project" value="TreeGrafter"/>
</dbReference>
<dbReference type="SUPFAM" id="SSF48239">
    <property type="entry name" value="Terpenoid cyclases/Protein prenyltransferases"/>
    <property type="match status" value="1"/>
</dbReference>
<dbReference type="GO" id="GO:0046872">
    <property type="term" value="F:metal ion binding"/>
    <property type="evidence" value="ECO:0007669"/>
    <property type="project" value="UniProtKB-KW"/>
</dbReference>
<evidence type="ECO:0000256" key="5">
    <source>
        <dbReference type="ARBA" id="ARBA00022723"/>
    </source>
</evidence>
<keyword evidence="10" id="KW-1185">Reference proteome</keyword>
<dbReference type="EMBL" id="CP143790">
    <property type="protein sequence ID" value="WVN90346.1"/>
    <property type="molecule type" value="Genomic_DNA"/>
</dbReference>
<comment type="cofactor">
    <cofactor evidence="1">
        <name>Zn(2+)</name>
        <dbReference type="ChEBI" id="CHEBI:29105"/>
    </cofactor>
</comment>
<evidence type="ECO:0000256" key="4">
    <source>
        <dbReference type="ARBA" id="ARBA00022679"/>
    </source>
</evidence>
<accession>A0AAJ8M471</accession>
<evidence type="ECO:0000259" key="8">
    <source>
        <dbReference type="Pfam" id="PF00432"/>
    </source>
</evidence>
<protein>
    <recommendedName>
        <fullName evidence="8">Prenyltransferase alpha-alpha toroid domain-containing protein</fullName>
    </recommendedName>
</protein>
<dbReference type="Pfam" id="PF00432">
    <property type="entry name" value="Prenyltrans"/>
    <property type="match status" value="1"/>
</dbReference>
<comment type="similarity">
    <text evidence="2">Belongs to the protein prenyltransferase subunit beta family.</text>
</comment>
<evidence type="ECO:0000256" key="2">
    <source>
        <dbReference type="ARBA" id="ARBA00010497"/>
    </source>
</evidence>
<keyword evidence="5" id="KW-0479">Metal-binding</keyword>
<dbReference type="Proteomes" id="UP000094043">
    <property type="component" value="Chromosome 7"/>
</dbReference>
<dbReference type="Gene3D" id="1.50.10.20">
    <property type="match status" value="1"/>
</dbReference>
<keyword evidence="4" id="KW-0808">Transferase</keyword>
<gene>
    <name evidence="9" type="ORF">L203_105582</name>
</gene>
<keyword evidence="3" id="KW-0637">Prenyltransferase</keyword>
<name>A0AAJ8M471_9TREE</name>
<sequence length="374" mass="41392">MTTLQQATFKKNAHINYFLRCLRALPSSAQENDCNRITVAYFCIAALDLLGVLYEKTTEEQRNGWIEWIWSLQAPTGGFQGSTFMTTSNPTTAPAHLPSTYTALLCLALLRAPLDRLNRPGLVAFIKSCQADSGSFSPLSGDEYILDGFQSDARMAYVACVISHIICDFSGIDIPRLKEWIKRCRTWEGGYASRPGVIEAQGGTTYCCLAALALINDNCLGKPVVQSDENNSTIVRWLVSRQIGGFQGRPGKLEDACYSFWCKGALNIMGHTDLINHESDKIFLLSAQFPLGGFGKEPEDYPDPYHSYLALAALSLSQDISSSELAPLANEPVDNREQLKILESGLDLKKLDVGWNVSRDTADWLSKEISKIKR</sequence>
<dbReference type="AlphaFoldDB" id="A0AAJ8M471"/>
<feature type="domain" description="Prenyltransferase alpha-alpha toroid" evidence="8">
    <location>
        <begin position="9"/>
        <end position="327"/>
    </location>
</feature>
<dbReference type="InterPro" id="IPR008930">
    <property type="entry name" value="Terpenoid_cyclase/PrenylTrfase"/>
</dbReference>
<keyword evidence="6" id="KW-0677">Repeat</keyword>
<dbReference type="GO" id="GO:0004662">
    <property type="term" value="F:CAAX-protein geranylgeranyltransferase activity"/>
    <property type="evidence" value="ECO:0007669"/>
    <property type="project" value="TreeGrafter"/>
</dbReference>
<evidence type="ECO:0000313" key="9">
    <source>
        <dbReference type="EMBL" id="WVN90346.1"/>
    </source>
</evidence>
<evidence type="ECO:0000313" key="10">
    <source>
        <dbReference type="Proteomes" id="UP000094043"/>
    </source>
</evidence>
<evidence type="ECO:0000256" key="3">
    <source>
        <dbReference type="ARBA" id="ARBA00022602"/>
    </source>
</evidence>
<evidence type="ECO:0000256" key="7">
    <source>
        <dbReference type="ARBA" id="ARBA00022833"/>
    </source>
</evidence>
<keyword evidence="7" id="KW-0862">Zinc</keyword>
<evidence type="ECO:0000256" key="6">
    <source>
        <dbReference type="ARBA" id="ARBA00022737"/>
    </source>
</evidence>
<reference evidence="9" key="1">
    <citation type="submission" date="2016-06" db="EMBL/GenBank/DDBJ databases">
        <authorList>
            <person name="Cuomo C."/>
            <person name="Litvintseva A."/>
            <person name="Heitman J."/>
            <person name="Chen Y."/>
            <person name="Sun S."/>
            <person name="Springer D."/>
            <person name="Dromer F."/>
            <person name="Young S."/>
            <person name="Zeng Q."/>
            <person name="Chapman S."/>
            <person name="Gujja S."/>
            <person name="Saif S."/>
            <person name="Birren B."/>
        </authorList>
    </citation>
    <scope>NUCLEOTIDE SEQUENCE</scope>
    <source>
        <strain evidence="9">CBS 7841</strain>
    </source>
</reference>
<reference evidence="9" key="2">
    <citation type="journal article" date="2022" name="Elife">
        <title>Obligate sexual reproduction of a homothallic fungus closely related to the Cryptococcus pathogenic species complex.</title>
        <authorList>
            <person name="Passer A.R."/>
            <person name="Clancey S.A."/>
            <person name="Shea T."/>
            <person name="David-Palma M."/>
            <person name="Averette A.F."/>
            <person name="Boekhout T."/>
            <person name="Porcel B.M."/>
            <person name="Nowrousian M."/>
            <person name="Cuomo C.A."/>
            <person name="Sun S."/>
            <person name="Heitman J."/>
            <person name="Coelho M.A."/>
        </authorList>
    </citation>
    <scope>NUCLEOTIDE SEQUENCE</scope>
    <source>
        <strain evidence="9">CBS 7841</strain>
    </source>
</reference>
<dbReference type="InterPro" id="IPR045089">
    <property type="entry name" value="PGGT1B-like"/>
</dbReference>
<evidence type="ECO:0000256" key="1">
    <source>
        <dbReference type="ARBA" id="ARBA00001947"/>
    </source>
</evidence>
<dbReference type="PANTHER" id="PTHR11774">
    <property type="entry name" value="GERANYLGERANYL TRANSFERASE TYPE BETA SUBUNIT"/>
    <property type="match status" value="1"/>
</dbReference>
<dbReference type="KEGG" id="cdep:91089791"/>
<dbReference type="RefSeq" id="XP_066071046.1">
    <property type="nucleotide sequence ID" value="XM_066214949.1"/>
</dbReference>
<dbReference type="GeneID" id="91089791"/>
<dbReference type="InterPro" id="IPR001330">
    <property type="entry name" value="Prenyltrans"/>
</dbReference>
<organism evidence="9 10">
    <name type="scientific">Cryptococcus depauperatus CBS 7841</name>
    <dbReference type="NCBI Taxonomy" id="1295531"/>
    <lineage>
        <taxon>Eukaryota</taxon>
        <taxon>Fungi</taxon>
        <taxon>Dikarya</taxon>
        <taxon>Basidiomycota</taxon>
        <taxon>Agaricomycotina</taxon>
        <taxon>Tremellomycetes</taxon>
        <taxon>Tremellales</taxon>
        <taxon>Cryptococcaceae</taxon>
        <taxon>Cryptococcus</taxon>
    </lineage>
</organism>
<reference evidence="9" key="3">
    <citation type="submission" date="2024-01" db="EMBL/GenBank/DDBJ databases">
        <authorList>
            <person name="Coelho M.A."/>
            <person name="David-Palma M."/>
            <person name="Shea T."/>
            <person name="Sun S."/>
            <person name="Cuomo C.A."/>
            <person name="Heitman J."/>
        </authorList>
    </citation>
    <scope>NUCLEOTIDE SEQUENCE</scope>
    <source>
        <strain evidence="9">CBS 7841</strain>
    </source>
</reference>